<keyword evidence="6" id="KW-1185">Reference proteome</keyword>
<reference evidence="5 6" key="1">
    <citation type="submission" date="2020-02" db="EMBL/GenBank/DDBJ databases">
        <title>Draft genome sequence of two Spirosoma agri KCTC 52727 and Spirosoma terrae KCTC 52035.</title>
        <authorList>
            <person name="Rojas J."/>
            <person name="Ambika Manirajan B."/>
            <person name="Suarez C."/>
            <person name="Ratering S."/>
            <person name="Schnell S."/>
        </authorList>
    </citation>
    <scope>NUCLEOTIDE SEQUENCE [LARGE SCALE GENOMIC DNA]</scope>
    <source>
        <strain evidence="5 6">KCTC 52035</strain>
    </source>
</reference>
<evidence type="ECO:0000313" key="5">
    <source>
        <dbReference type="EMBL" id="NDU99105.1"/>
    </source>
</evidence>
<dbReference type="GO" id="GO:0008170">
    <property type="term" value="F:N-methyltransferase activity"/>
    <property type="evidence" value="ECO:0007669"/>
    <property type="project" value="InterPro"/>
</dbReference>
<dbReference type="EMBL" id="JAAFZH010000024">
    <property type="protein sequence ID" value="NDU99105.1"/>
    <property type="molecule type" value="Genomic_DNA"/>
</dbReference>
<keyword evidence="5" id="KW-0808">Transferase</keyword>
<feature type="domain" description="DNA methylase adenine-specific" evidence="3">
    <location>
        <begin position="296"/>
        <end position="576"/>
    </location>
</feature>
<feature type="domain" description="Type I restriction enzyme R protein N-terminal" evidence="4">
    <location>
        <begin position="37"/>
        <end position="137"/>
    </location>
</feature>
<comment type="similarity">
    <text evidence="1">Belongs to the N(4)/N(6)-methyltransferase family.</text>
</comment>
<dbReference type="InterPro" id="IPR029464">
    <property type="entry name" value="HSDR_N"/>
</dbReference>
<evidence type="ECO:0000313" key="6">
    <source>
        <dbReference type="Proteomes" id="UP000474175"/>
    </source>
</evidence>
<name>A0A6L9LER3_9BACT</name>
<evidence type="ECO:0000259" key="4">
    <source>
        <dbReference type="Pfam" id="PF13588"/>
    </source>
</evidence>
<dbReference type="GO" id="GO:0009307">
    <property type="term" value="P:DNA restriction-modification system"/>
    <property type="evidence" value="ECO:0007669"/>
    <property type="project" value="UniProtKB-KW"/>
</dbReference>
<dbReference type="InterPro" id="IPR002052">
    <property type="entry name" value="DNA_methylase_N6_adenine_CS"/>
</dbReference>
<evidence type="ECO:0000256" key="2">
    <source>
        <dbReference type="ARBA" id="ARBA00022747"/>
    </source>
</evidence>
<dbReference type="GO" id="GO:0003677">
    <property type="term" value="F:DNA binding"/>
    <property type="evidence" value="ECO:0007669"/>
    <property type="project" value="InterPro"/>
</dbReference>
<dbReference type="PRINTS" id="PR00507">
    <property type="entry name" value="N12N6MTFRASE"/>
</dbReference>
<dbReference type="PROSITE" id="PS00092">
    <property type="entry name" value="N6_MTASE"/>
    <property type="match status" value="1"/>
</dbReference>
<comment type="caution">
    <text evidence="5">The sequence shown here is derived from an EMBL/GenBank/DDBJ whole genome shotgun (WGS) entry which is preliminary data.</text>
</comment>
<protein>
    <submittedName>
        <fullName evidence="5">N-6 DNA methylase</fullName>
    </submittedName>
</protein>
<evidence type="ECO:0000256" key="1">
    <source>
        <dbReference type="ARBA" id="ARBA00006594"/>
    </source>
</evidence>
<proteinExistence type="inferred from homology"/>
<keyword evidence="5" id="KW-0489">Methyltransferase</keyword>
<dbReference type="SUPFAM" id="SSF53335">
    <property type="entry name" value="S-adenosyl-L-methionine-dependent methyltransferases"/>
    <property type="match status" value="1"/>
</dbReference>
<accession>A0A6L9LER3</accession>
<dbReference type="Pfam" id="PF02384">
    <property type="entry name" value="N6_Mtase"/>
    <property type="match status" value="1"/>
</dbReference>
<dbReference type="PANTHER" id="PTHR42998">
    <property type="entry name" value="TYPE I RESTRICTION ENZYME HINDVIIP M PROTEIN-RELATED"/>
    <property type="match status" value="1"/>
</dbReference>
<dbReference type="InterPro" id="IPR029063">
    <property type="entry name" value="SAM-dependent_MTases_sf"/>
</dbReference>
<dbReference type="GO" id="GO:0032259">
    <property type="term" value="P:methylation"/>
    <property type="evidence" value="ECO:0007669"/>
    <property type="project" value="UniProtKB-KW"/>
</dbReference>
<dbReference type="InterPro" id="IPR052916">
    <property type="entry name" value="Type-I_RE_MTase_Subunit"/>
</dbReference>
<dbReference type="RefSeq" id="WP_163955238.1">
    <property type="nucleotide sequence ID" value="NZ_JAAFZH010000024.1"/>
</dbReference>
<dbReference type="AlphaFoldDB" id="A0A6L9LER3"/>
<evidence type="ECO:0000259" key="3">
    <source>
        <dbReference type="Pfam" id="PF02384"/>
    </source>
</evidence>
<dbReference type="PANTHER" id="PTHR42998:SF1">
    <property type="entry name" value="TYPE I RESTRICTION ENZYME HINDI METHYLASE SUBUNIT"/>
    <property type="match status" value="1"/>
</dbReference>
<keyword evidence="2" id="KW-0680">Restriction system</keyword>
<dbReference type="InterPro" id="IPR003356">
    <property type="entry name" value="DNA_methylase_A-5"/>
</dbReference>
<dbReference type="Pfam" id="PF13588">
    <property type="entry name" value="HSDR_N_2"/>
    <property type="match status" value="1"/>
</dbReference>
<organism evidence="5 6">
    <name type="scientific">Spirosoma terrae</name>
    <dbReference type="NCBI Taxonomy" id="1968276"/>
    <lineage>
        <taxon>Bacteria</taxon>
        <taxon>Pseudomonadati</taxon>
        <taxon>Bacteroidota</taxon>
        <taxon>Cytophagia</taxon>
        <taxon>Cytophagales</taxon>
        <taxon>Cytophagaceae</taxon>
        <taxon>Spirosoma</taxon>
    </lineage>
</organism>
<dbReference type="Proteomes" id="UP000474175">
    <property type="component" value="Unassembled WGS sequence"/>
</dbReference>
<gene>
    <name evidence="5" type="ORF">GK108_29780</name>
</gene>
<sequence>MDLIQEGLAKKYIKFDSEERKYITYVIPGIKKSFINPEERVRAEAYLQLILQYNYKPQHVDVEVTVPTRVPSIYADVVVYKDDAKKSPYIIVECKRETVSEAEFVQAIEQGFGYTHSLRGEYLWVTSGLKSKYYDVGNFPAGERIDNIIAAIPRFGETELSKAKFYKGAINEKGNQAFDLEVVAQDELTRVFSQAHQALWAGGKRNPSEAFDELDKLIFCKIWDEKRPRKNGEPYDFQEFTKEDPSFLLTRIRAIYEEGRLKDPEVFREPIRLSAAELRTIVGYLAPINIGDTDLDSKGRAFETFLGSFFRGDFGQYFTPREVVDFIVKVLPITNESRVLDTSCGSGGFLLYALDKVRRQADRMADEGYFKKESVKHYNHWHDFPENNLYGIEISEGIARTAKMNMIIHDDGHTNVISFDGLQTDQEIIDKTGNKGFTFNTFDYIITNPPFGSSVKQTEQAYLKNYRLGIKDVSWIDRKQKNISQLGPRDSQSTEVLFIEQCHRFLKPGGTLAVVVPDGVLTNSSSQYVRDWMEEHYRIVAVISLPQDAFKATDAGVKSSVLFLQKLTEKQTEQIQHAKEKVQDRLWTKPDYSEAIATLEAERDGIVKQKQGFDADGISWESEENQKNLKGQTVEADLFGNAKQLNKLIEKTEEFRAWKAEITKNYAERITEIKENLQDEYQDKLNRDVTNYPIFMAIAEQIGYDATGRKTAVNELDTIADELSRFIADINTGRERFFG</sequence>
<dbReference type="Gene3D" id="3.40.50.150">
    <property type="entry name" value="Vaccinia Virus protein VP39"/>
    <property type="match status" value="1"/>
</dbReference>